<dbReference type="OrthoDB" id="5969463at2759"/>
<dbReference type="PROSITE" id="PS50262">
    <property type="entry name" value="G_PROTEIN_RECEP_F1_2"/>
    <property type="match status" value="1"/>
</dbReference>
<feature type="transmembrane region" description="Helical" evidence="10">
    <location>
        <begin position="39"/>
        <end position="64"/>
    </location>
</feature>
<dbReference type="AlphaFoldDB" id="A0A1S3ICV5"/>
<evidence type="ECO:0000313" key="13">
    <source>
        <dbReference type="RefSeq" id="XP_013395998.1"/>
    </source>
</evidence>
<sequence>MMDAEQENITSLSEDTFDGFLDNANFSLSQNQSDTGASWLIFASVGLAITVTGFLENVVSILALSHMRRPLEPFHYLLVNLAIADLIVVGFASIGNALFLYAQTVDRSSDTFCWAHFFMEISYISLPSTLLATSALVFNQYLAVSKILNYRSMVTKRKVVFCITLFWICTIAIGAALQAVTAYRNRSTLPENADGHFWDTLCAIYDTQDYYTFSAYTYFILFIVITTLVAIVYAKTYFDIKHQLSGVRNLRRSIRRTRSSAEFEATQQTKVNATIALLFGTIVIFWLPGIADALITVYLLSIAQDCQPCKIIHQITNLMFIANALLDPVIYGVRINQVRGGYHRLLKRCTKVLCRQSRAANVNGLGRQGALTSLGYERTSLYERANNGMVFSTNSTSL</sequence>
<evidence type="ECO:0000256" key="10">
    <source>
        <dbReference type="SAM" id="Phobius"/>
    </source>
</evidence>
<comment type="subcellular location">
    <subcellularLocation>
        <location evidence="1">Cell membrane</location>
        <topology evidence="1">Multi-pass membrane protein</topology>
    </subcellularLocation>
</comment>
<protein>
    <submittedName>
        <fullName evidence="13">Adenosine receptor A2b</fullName>
    </submittedName>
</protein>
<evidence type="ECO:0000256" key="9">
    <source>
        <dbReference type="ARBA" id="ARBA00023224"/>
    </source>
</evidence>
<dbReference type="SUPFAM" id="SSF81321">
    <property type="entry name" value="Family A G protein-coupled receptor-like"/>
    <property type="match status" value="1"/>
</dbReference>
<dbReference type="GO" id="GO:0005886">
    <property type="term" value="C:plasma membrane"/>
    <property type="evidence" value="ECO:0007669"/>
    <property type="project" value="UniProtKB-SubCell"/>
</dbReference>
<dbReference type="OMA" id="FWICTIA"/>
<evidence type="ECO:0000256" key="4">
    <source>
        <dbReference type="ARBA" id="ARBA00022989"/>
    </source>
</evidence>
<keyword evidence="9" id="KW-0807">Transducer</keyword>
<accession>A0A1S3ICV5</accession>
<reference evidence="13" key="1">
    <citation type="submission" date="2025-08" db="UniProtKB">
        <authorList>
            <consortium name="RefSeq"/>
        </authorList>
    </citation>
    <scope>IDENTIFICATION</scope>
    <source>
        <tissue evidence="13">Gonads</tissue>
    </source>
</reference>
<dbReference type="Gene3D" id="1.20.1070.10">
    <property type="entry name" value="Rhodopsin 7-helix transmembrane proteins"/>
    <property type="match status" value="1"/>
</dbReference>
<dbReference type="PANTHER" id="PTHR24246:SF27">
    <property type="entry name" value="ADENOSINE RECEPTOR, ISOFORM A"/>
    <property type="match status" value="1"/>
</dbReference>
<dbReference type="PRINTS" id="PR00237">
    <property type="entry name" value="GPCRRHODOPSN"/>
</dbReference>
<dbReference type="KEGG" id="lak:106163074"/>
<keyword evidence="3 10" id="KW-0812">Transmembrane</keyword>
<dbReference type="Pfam" id="PF00001">
    <property type="entry name" value="7tm_1"/>
    <property type="match status" value="1"/>
</dbReference>
<evidence type="ECO:0000256" key="1">
    <source>
        <dbReference type="ARBA" id="ARBA00004651"/>
    </source>
</evidence>
<feature type="transmembrane region" description="Helical" evidence="10">
    <location>
        <begin position="275"/>
        <end position="300"/>
    </location>
</feature>
<dbReference type="GO" id="GO:0004930">
    <property type="term" value="F:G protein-coupled receptor activity"/>
    <property type="evidence" value="ECO:0007669"/>
    <property type="project" value="UniProtKB-KW"/>
</dbReference>
<keyword evidence="5" id="KW-0297">G-protein coupled receptor</keyword>
<gene>
    <name evidence="13" type="primary">LOC106163074</name>
</gene>
<dbReference type="PANTHER" id="PTHR24246">
    <property type="entry name" value="OLFACTORY RECEPTOR AND ADENOSINE RECEPTOR"/>
    <property type="match status" value="1"/>
</dbReference>
<evidence type="ECO:0000256" key="8">
    <source>
        <dbReference type="ARBA" id="ARBA00023180"/>
    </source>
</evidence>
<evidence type="ECO:0000259" key="11">
    <source>
        <dbReference type="PROSITE" id="PS50262"/>
    </source>
</evidence>
<evidence type="ECO:0000256" key="5">
    <source>
        <dbReference type="ARBA" id="ARBA00023040"/>
    </source>
</evidence>
<organism evidence="12 13">
    <name type="scientific">Lingula anatina</name>
    <name type="common">Brachiopod</name>
    <name type="synonym">Lingula unguis</name>
    <dbReference type="NCBI Taxonomy" id="7574"/>
    <lineage>
        <taxon>Eukaryota</taxon>
        <taxon>Metazoa</taxon>
        <taxon>Spiralia</taxon>
        <taxon>Lophotrochozoa</taxon>
        <taxon>Brachiopoda</taxon>
        <taxon>Linguliformea</taxon>
        <taxon>Lingulata</taxon>
        <taxon>Lingulida</taxon>
        <taxon>Linguloidea</taxon>
        <taxon>Lingulidae</taxon>
        <taxon>Lingula</taxon>
    </lineage>
</organism>
<name>A0A1S3ICV5_LINAN</name>
<evidence type="ECO:0000313" key="12">
    <source>
        <dbReference type="Proteomes" id="UP000085678"/>
    </source>
</evidence>
<feature type="transmembrane region" description="Helical" evidence="10">
    <location>
        <begin position="215"/>
        <end position="234"/>
    </location>
</feature>
<keyword evidence="2" id="KW-1003">Cell membrane</keyword>
<evidence type="ECO:0000256" key="2">
    <source>
        <dbReference type="ARBA" id="ARBA00022475"/>
    </source>
</evidence>
<dbReference type="InterPro" id="IPR017452">
    <property type="entry name" value="GPCR_Rhodpsn_7TM"/>
</dbReference>
<keyword evidence="7 13" id="KW-0675">Receptor</keyword>
<dbReference type="GeneID" id="106163074"/>
<dbReference type="InterPro" id="IPR000276">
    <property type="entry name" value="GPCR_Rhodpsn"/>
</dbReference>
<dbReference type="Proteomes" id="UP000085678">
    <property type="component" value="Unplaced"/>
</dbReference>
<evidence type="ECO:0000256" key="7">
    <source>
        <dbReference type="ARBA" id="ARBA00023170"/>
    </source>
</evidence>
<feature type="transmembrane region" description="Helical" evidence="10">
    <location>
        <begin position="114"/>
        <end position="138"/>
    </location>
</feature>
<keyword evidence="6 10" id="KW-0472">Membrane</keyword>
<evidence type="ECO:0000256" key="3">
    <source>
        <dbReference type="ARBA" id="ARBA00022692"/>
    </source>
</evidence>
<keyword evidence="4 10" id="KW-1133">Transmembrane helix</keyword>
<feature type="transmembrane region" description="Helical" evidence="10">
    <location>
        <begin position="159"/>
        <end position="180"/>
    </location>
</feature>
<feature type="transmembrane region" description="Helical" evidence="10">
    <location>
        <begin position="76"/>
        <end position="102"/>
    </location>
</feature>
<dbReference type="InParanoid" id="A0A1S3ICV5"/>
<keyword evidence="8" id="KW-0325">Glycoprotein</keyword>
<proteinExistence type="predicted"/>
<feature type="domain" description="G-protein coupled receptors family 1 profile" evidence="11">
    <location>
        <begin position="56"/>
        <end position="331"/>
    </location>
</feature>
<dbReference type="CDD" id="cd00637">
    <property type="entry name" value="7tm_classA_rhodopsin-like"/>
    <property type="match status" value="1"/>
</dbReference>
<dbReference type="RefSeq" id="XP_013395998.1">
    <property type="nucleotide sequence ID" value="XM_013540544.1"/>
</dbReference>
<keyword evidence="12" id="KW-1185">Reference proteome</keyword>
<evidence type="ECO:0000256" key="6">
    <source>
        <dbReference type="ARBA" id="ARBA00023136"/>
    </source>
</evidence>